<keyword evidence="1" id="KW-0472">Membrane</keyword>
<protein>
    <submittedName>
        <fullName evidence="2">Uncharacterized protein</fullName>
    </submittedName>
</protein>
<dbReference type="EMBL" id="MH669274">
    <property type="protein sequence ID" value="AXY81318.1"/>
    <property type="molecule type" value="Genomic_DNA"/>
</dbReference>
<evidence type="ECO:0000256" key="1">
    <source>
        <dbReference type="SAM" id="Phobius"/>
    </source>
</evidence>
<evidence type="ECO:0000313" key="2">
    <source>
        <dbReference type="EMBL" id="AXY81318.1"/>
    </source>
</evidence>
<accession>A0A385IEC8</accession>
<evidence type="ECO:0000313" key="3">
    <source>
        <dbReference type="Proteomes" id="UP000261755"/>
    </source>
</evidence>
<keyword evidence="1" id="KW-1133">Transmembrane helix</keyword>
<reference evidence="3" key="1">
    <citation type="submission" date="2018-07" db="EMBL/GenBank/DDBJ databases">
        <authorList>
            <person name="Liu G."/>
            <person name="Sun H."/>
            <person name="Ren H."/>
            <person name="Pan Q."/>
        </authorList>
    </citation>
    <scope>NUCLEOTIDE SEQUENCE [LARGE SCALE GENOMIC DNA]</scope>
</reference>
<feature type="transmembrane region" description="Helical" evidence="1">
    <location>
        <begin position="36"/>
        <end position="54"/>
    </location>
</feature>
<organism evidence="2 3">
    <name type="scientific">Escherichia phage PD38</name>
    <dbReference type="NCBI Taxonomy" id="2316016"/>
    <lineage>
        <taxon>Viruses</taxon>
        <taxon>Duplodnaviria</taxon>
        <taxon>Heunggongvirae</taxon>
        <taxon>Uroviricota</taxon>
        <taxon>Caudoviricetes</taxon>
        <taxon>Schitoviridae</taxon>
        <taxon>Enquatrovirinae</taxon>
        <taxon>Gamaleyavirus</taxon>
        <taxon>Gamaleyavirus Bp4</taxon>
    </lineage>
</organism>
<sequence>MKKLALYAMLISTLLTLTYAYKVAFVVETDMQFIRASILFFVSEIGLWCVYYFARDYEAIREQEEVKKQMIRFVEQNRK</sequence>
<keyword evidence="1" id="KW-0812">Transmembrane</keyword>
<proteinExistence type="predicted"/>
<name>A0A385IEC8_9CAUD</name>
<dbReference type="Proteomes" id="UP000261755">
    <property type="component" value="Segment"/>
</dbReference>